<evidence type="ECO:0000256" key="2">
    <source>
        <dbReference type="ARBA" id="ARBA00022485"/>
    </source>
</evidence>
<evidence type="ECO:0000313" key="9">
    <source>
        <dbReference type="Proteomes" id="UP000184480"/>
    </source>
</evidence>
<dbReference type="SFLD" id="SFLDS00029">
    <property type="entry name" value="Radical_SAM"/>
    <property type="match status" value="1"/>
</dbReference>
<comment type="function">
    <text evidence="7">Activation of anaerobic ribonucleoside-triphosphate reductase under anaerobic conditions by generation of an organic free radical, using S-adenosylmethionine and reduced flavodoxin as cosubstrates to produce 5'-deoxy-adenosine.</text>
</comment>
<dbReference type="PANTHER" id="PTHR30352:SF2">
    <property type="entry name" value="ANAEROBIC RIBONUCLEOSIDE-TRIPHOSPHATE REDUCTASE-ACTIVATING PROTEIN"/>
    <property type="match status" value="1"/>
</dbReference>
<dbReference type="Pfam" id="PF13353">
    <property type="entry name" value="Fer4_12"/>
    <property type="match status" value="1"/>
</dbReference>
<gene>
    <name evidence="8" type="ORF">SAMN05444362_102160</name>
</gene>
<protein>
    <recommendedName>
        <fullName evidence="7">Anaerobic ribonucleoside-triphosphate reductase-activating protein</fullName>
        <ecNumber evidence="7">1.97.1.-</ecNumber>
    </recommendedName>
</protein>
<dbReference type="EC" id="1.97.1.-" evidence="7"/>
<comment type="similarity">
    <text evidence="7">Belongs to the organic radical-activating enzymes family.</text>
</comment>
<dbReference type="EMBL" id="FQUC01000002">
    <property type="protein sequence ID" value="SHE77614.1"/>
    <property type="molecule type" value="Genomic_DNA"/>
</dbReference>
<keyword evidence="5" id="KW-0408">Iron</keyword>
<evidence type="ECO:0000256" key="7">
    <source>
        <dbReference type="PIRNR" id="PIRNR000368"/>
    </source>
</evidence>
<evidence type="ECO:0000313" key="8">
    <source>
        <dbReference type="EMBL" id="SHE77614.1"/>
    </source>
</evidence>
<comment type="cofactor">
    <cofactor evidence="1">
        <name>[4Fe-4S] cluster</name>
        <dbReference type="ChEBI" id="CHEBI:49883"/>
    </cofactor>
</comment>
<accession>A0A1M4W8P5</accession>
<dbReference type="Proteomes" id="UP000184480">
    <property type="component" value="Unassembled WGS sequence"/>
</dbReference>
<dbReference type="InterPro" id="IPR013785">
    <property type="entry name" value="Aldolase_TIM"/>
</dbReference>
<reference evidence="9" key="1">
    <citation type="submission" date="2016-11" db="EMBL/GenBank/DDBJ databases">
        <authorList>
            <person name="Varghese N."/>
            <person name="Submissions S."/>
        </authorList>
    </citation>
    <scope>NUCLEOTIDE SEQUENCE [LARGE SCALE GENOMIC DNA]</scope>
    <source>
        <strain evidence="9">DSM 27370</strain>
    </source>
</reference>
<evidence type="ECO:0000256" key="4">
    <source>
        <dbReference type="ARBA" id="ARBA00022723"/>
    </source>
</evidence>
<dbReference type="SFLD" id="SFLDG01066">
    <property type="entry name" value="organic_radical-activating_enz"/>
    <property type="match status" value="1"/>
</dbReference>
<dbReference type="AlphaFoldDB" id="A0A1M4W8P5"/>
<sequence>MSRLSILNIVCDTTVDGPGFRTAIYGAGCLHQCLGCHNPQSWDINAGTFYSMHTLLEIIKKDEFSNVTFSGGDPLFQIEGFTELAQLIKNETTKDIWCYTGFTYEQIIRSNKLSQILPFIDVLVDGRYMGALRDIDLQFRGSSNQRIIDVQKSLKREKAITWKNVFSEKGMSVTY</sequence>
<keyword evidence="2" id="KW-0004">4Fe-4S</keyword>
<keyword evidence="6" id="KW-0411">Iron-sulfur</keyword>
<dbReference type="SFLD" id="SFLDF00299">
    <property type="entry name" value="anaerobic_ribonucleoside-triph"/>
    <property type="match status" value="1"/>
</dbReference>
<name>A0A1M4W8P5_9BACT</name>
<dbReference type="PANTHER" id="PTHR30352">
    <property type="entry name" value="PYRUVATE FORMATE-LYASE-ACTIVATING ENZYME"/>
    <property type="match status" value="1"/>
</dbReference>
<dbReference type="GO" id="GO:0043365">
    <property type="term" value="F:[formate-C-acetyltransferase]-activating enzyme activity"/>
    <property type="evidence" value="ECO:0007669"/>
    <property type="project" value="InterPro"/>
</dbReference>
<dbReference type="Gene3D" id="3.20.20.70">
    <property type="entry name" value="Aldolase class I"/>
    <property type="match status" value="1"/>
</dbReference>
<evidence type="ECO:0000256" key="6">
    <source>
        <dbReference type="ARBA" id="ARBA00023014"/>
    </source>
</evidence>
<dbReference type="STRING" id="1346286.SAMN05444362_102160"/>
<evidence type="ECO:0000256" key="5">
    <source>
        <dbReference type="ARBA" id="ARBA00023004"/>
    </source>
</evidence>
<dbReference type="InterPro" id="IPR058240">
    <property type="entry name" value="rSAM_sf"/>
</dbReference>
<dbReference type="SFLD" id="SFLDG01063">
    <property type="entry name" value="activating_enzymes__group_1"/>
    <property type="match status" value="1"/>
</dbReference>
<keyword evidence="4" id="KW-0479">Metal-binding</keyword>
<keyword evidence="3" id="KW-0949">S-adenosyl-L-methionine</keyword>
<evidence type="ECO:0000256" key="3">
    <source>
        <dbReference type="ARBA" id="ARBA00022691"/>
    </source>
</evidence>
<dbReference type="GO" id="GO:0051539">
    <property type="term" value="F:4 iron, 4 sulfur cluster binding"/>
    <property type="evidence" value="ECO:0007669"/>
    <property type="project" value="UniProtKB-KW"/>
</dbReference>
<dbReference type="PIRSF" id="PIRSF000368">
    <property type="entry name" value="NrdG"/>
    <property type="match status" value="1"/>
</dbReference>
<proteinExistence type="inferred from homology"/>
<dbReference type="InterPro" id="IPR012837">
    <property type="entry name" value="NrdG"/>
</dbReference>
<dbReference type="GO" id="GO:0004748">
    <property type="term" value="F:ribonucleoside-diphosphate reductase activity, thioredoxin disulfide as acceptor"/>
    <property type="evidence" value="ECO:0007669"/>
    <property type="project" value="TreeGrafter"/>
</dbReference>
<dbReference type="GO" id="GO:0046872">
    <property type="term" value="F:metal ion binding"/>
    <property type="evidence" value="ECO:0007669"/>
    <property type="project" value="UniProtKB-KW"/>
</dbReference>
<dbReference type="NCBIfam" id="TIGR02491">
    <property type="entry name" value="NrdG"/>
    <property type="match status" value="1"/>
</dbReference>
<evidence type="ECO:0000256" key="1">
    <source>
        <dbReference type="ARBA" id="ARBA00001966"/>
    </source>
</evidence>
<keyword evidence="7" id="KW-0560">Oxidoreductase</keyword>
<dbReference type="InterPro" id="IPR007197">
    <property type="entry name" value="rSAM"/>
</dbReference>
<dbReference type="InterPro" id="IPR034457">
    <property type="entry name" value="Organic_radical-activating"/>
</dbReference>
<keyword evidence="9" id="KW-1185">Reference proteome</keyword>
<dbReference type="OrthoDB" id="9782387at2"/>
<dbReference type="RefSeq" id="WP_062176581.1">
    <property type="nucleotide sequence ID" value="NZ_BBXL01000002.1"/>
</dbReference>
<organism evidence="8 9">
    <name type="scientific">Dysgonomonas macrotermitis</name>
    <dbReference type="NCBI Taxonomy" id="1346286"/>
    <lineage>
        <taxon>Bacteria</taxon>
        <taxon>Pseudomonadati</taxon>
        <taxon>Bacteroidota</taxon>
        <taxon>Bacteroidia</taxon>
        <taxon>Bacteroidales</taxon>
        <taxon>Dysgonomonadaceae</taxon>
        <taxon>Dysgonomonas</taxon>
    </lineage>
</organism>
<dbReference type="SUPFAM" id="SSF102114">
    <property type="entry name" value="Radical SAM enzymes"/>
    <property type="match status" value="1"/>
</dbReference>